<accession>A0ABR0BA37</accession>
<dbReference type="EMBL" id="JAOYFB010000043">
    <property type="protein sequence ID" value="KAK4045438.1"/>
    <property type="molecule type" value="Genomic_DNA"/>
</dbReference>
<sequence length="271" mass="30617">MDIGDVKLSTHIPIKTPNETKINTPTHTLELVRCSRPENIDENQQWVFGTINTNPEILENFPETSIDELEEIQLKQQRTMTTTIKSPLFGELIKFNQGKGNIIWDMINWGLLKNRKPPNEKCVTYNGLANVLTLETCDPNWTQCQESMKELITSNDPLVQTQTSVANCSQCSNKGQAFEYSADFTIRPFNTNNCIKANTSMVVLQESSDTSFIWGTFDHTGQLMATDRTGLHSPASDRKCLTLKTGRLDLVHCHEEARNSTLVSNTKIHIK</sequence>
<gene>
    <name evidence="1" type="ORF">OUZ56_033044</name>
</gene>
<evidence type="ECO:0000313" key="1">
    <source>
        <dbReference type="EMBL" id="KAK4045438.1"/>
    </source>
</evidence>
<reference evidence="1 2" key="1">
    <citation type="journal article" date="2023" name="Nucleic Acids Res.">
        <title>The hologenome of Daphnia magna reveals possible DNA methylation and microbiome-mediated evolution of the host genome.</title>
        <authorList>
            <person name="Chaturvedi A."/>
            <person name="Li X."/>
            <person name="Dhandapani V."/>
            <person name="Marshall H."/>
            <person name="Kissane S."/>
            <person name="Cuenca-Cambronero M."/>
            <person name="Asole G."/>
            <person name="Calvet F."/>
            <person name="Ruiz-Romero M."/>
            <person name="Marangio P."/>
            <person name="Guigo R."/>
            <person name="Rago D."/>
            <person name="Mirbahai L."/>
            <person name="Eastwood N."/>
            <person name="Colbourne J.K."/>
            <person name="Zhou J."/>
            <person name="Mallon E."/>
            <person name="Orsini L."/>
        </authorList>
    </citation>
    <scope>NUCLEOTIDE SEQUENCE [LARGE SCALE GENOMIC DNA]</scope>
    <source>
        <strain evidence="1">LRV0_1</strain>
    </source>
</reference>
<comment type="caution">
    <text evidence="1">The sequence shown here is derived from an EMBL/GenBank/DDBJ whole genome shotgun (WGS) entry which is preliminary data.</text>
</comment>
<proteinExistence type="predicted"/>
<evidence type="ECO:0000313" key="2">
    <source>
        <dbReference type="Proteomes" id="UP001234178"/>
    </source>
</evidence>
<protein>
    <recommendedName>
        <fullName evidence="3">Ricin B lectin domain-containing protein</fullName>
    </recommendedName>
</protein>
<dbReference type="Proteomes" id="UP001234178">
    <property type="component" value="Unassembled WGS sequence"/>
</dbReference>
<name>A0ABR0BA37_9CRUS</name>
<evidence type="ECO:0008006" key="3">
    <source>
        <dbReference type="Google" id="ProtNLM"/>
    </source>
</evidence>
<keyword evidence="2" id="KW-1185">Reference proteome</keyword>
<organism evidence="1 2">
    <name type="scientific">Daphnia magna</name>
    <dbReference type="NCBI Taxonomy" id="35525"/>
    <lineage>
        <taxon>Eukaryota</taxon>
        <taxon>Metazoa</taxon>
        <taxon>Ecdysozoa</taxon>
        <taxon>Arthropoda</taxon>
        <taxon>Crustacea</taxon>
        <taxon>Branchiopoda</taxon>
        <taxon>Diplostraca</taxon>
        <taxon>Cladocera</taxon>
        <taxon>Anomopoda</taxon>
        <taxon>Daphniidae</taxon>
        <taxon>Daphnia</taxon>
    </lineage>
</organism>